<sequence length="191" mass="20696">MLSCLPAASLDACAPCRLTAARARRSKDKAGSHSCPHRAPSLLFFSSSRCWPAYLYPSPCPHLLSLLFLPSLSRPAHSLIQPSHRRSRATSHSCRRPSARSCAAGTLEPPASQRLRRRTKRALVLDLVRPPLRRIGDLAACASTRSARCRASAQPLRPSGTCTPLSSGSTRSSCSRRRRFAVPCSAPTLLS</sequence>
<proteinExistence type="predicted"/>
<protein>
    <submittedName>
        <fullName evidence="2">Uncharacterized protein</fullName>
    </submittedName>
</protein>
<evidence type="ECO:0000313" key="3">
    <source>
        <dbReference type="Proteomes" id="UP000245946"/>
    </source>
</evidence>
<feature type="compositionally biased region" description="Basic residues" evidence="1">
    <location>
        <begin position="83"/>
        <end position="98"/>
    </location>
</feature>
<keyword evidence="3" id="KW-1185">Reference proteome</keyword>
<accession>A0A316Z6N0</accession>
<dbReference type="GeneID" id="37273378"/>
<organism evidence="2 3">
    <name type="scientific">Tilletiopsis washingtonensis</name>
    <dbReference type="NCBI Taxonomy" id="58919"/>
    <lineage>
        <taxon>Eukaryota</taxon>
        <taxon>Fungi</taxon>
        <taxon>Dikarya</taxon>
        <taxon>Basidiomycota</taxon>
        <taxon>Ustilaginomycotina</taxon>
        <taxon>Exobasidiomycetes</taxon>
        <taxon>Entylomatales</taxon>
        <taxon>Entylomatales incertae sedis</taxon>
        <taxon>Tilletiopsis</taxon>
    </lineage>
</organism>
<feature type="region of interest" description="Disordered" evidence="1">
    <location>
        <begin position="79"/>
        <end position="111"/>
    </location>
</feature>
<dbReference type="EMBL" id="KZ819298">
    <property type="protein sequence ID" value="PWN96618.1"/>
    <property type="molecule type" value="Genomic_DNA"/>
</dbReference>
<dbReference type="AlphaFoldDB" id="A0A316Z6N0"/>
<evidence type="ECO:0000313" key="2">
    <source>
        <dbReference type="EMBL" id="PWN96618.1"/>
    </source>
</evidence>
<gene>
    <name evidence="2" type="ORF">FA09DRAFT_78857</name>
</gene>
<name>A0A316Z6N0_9BASI</name>
<feature type="region of interest" description="Disordered" evidence="1">
    <location>
        <begin position="152"/>
        <end position="174"/>
    </location>
</feature>
<dbReference type="RefSeq" id="XP_025596897.1">
    <property type="nucleotide sequence ID" value="XM_025745834.1"/>
</dbReference>
<reference evidence="2 3" key="1">
    <citation type="journal article" date="2018" name="Mol. Biol. Evol.">
        <title>Broad Genomic Sampling Reveals a Smut Pathogenic Ancestry of the Fungal Clade Ustilaginomycotina.</title>
        <authorList>
            <person name="Kijpornyongpan T."/>
            <person name="Mondo S.J."/>
            <person name="Barry K."/>
            <person name="Sandor L."/>
            <person name="Lee J."/>
            <person name="Lipzen A."/>
            <person name="Pangilinan J."/>
            <person name="LaButti K."/>
            <person name="Hainaut M."/>
            <person name="Henrissat B."/>
            <person name="Grigoriev I.V."/>
            <person name="Spatafora J.W."/>
            <person name="Aime M.C."/>
        </authorList>
    </citation>
    <scope>NUCLEOTIDE SEQUENCE [LARGE SCALE GENOMIC DNA]</scope>
    <source>
        <strain evidence="2 3">MCA 4186</strain>
    </source>
</reference>
<evidence type="ECO:0000256" key="1">
    <source>
        <dbReference type="SAM" id="MobiDB-lite"/>
    </source>
</evidence>
<dbReference type="Proteomes" id="UP000245946">
    <property type="component" value="Unassembled WGS sequence"/>
</dbReference>